<dbReference type="SUPFAM" id="SSF50331">
    <property type="entry name" value="MOP-like"/>
    <property type="match status" value="1"/>
</dbReference>
<dbReference type="GO" id="GO:0043190">
    <property type="term" value="C:ATP-binding cassette (ABC) transporter complex"/>
    <property type="evidence" value="ECO:0007669"/>
    <property type="project" value="InterPro"/>
</dbReference>
<dbReference type="InterPro" id="IPR013611">
    <property type="entry name" value="Transp-assoc_OB_typ2"/>
</dbReference>
<dbReference type="InterPro" id="IPR012340">
    <property type="entry name" value="NA-bd_OB-fold"/>
</dbReference>
<evidence type="ECO:0000256" key="2">
    <source>
        <dbReference type="ARBA" id="ARBA00022475"/>
    </source>
</evidence>
<name>A0A1H8US72_9RHOB</name>
<dbReference type="PANTHER" id="PTHR42781:SF4">
    <property type="entry name" value="SPERMIDINE_PUTRESCINE IMPORT ATP-BINDING PROTEIN POTA"/>
    <property type="match status" value="1"/>
</dbReference>
<evidence type="ECO:0000259" key="8">
    <source>
        <dbReference type="PROSITE" id="PS50893"/>
    </source>
</evidence>
<gene>
    <name evidence="7" type="primary">potA</name>
    <name evidence="9" type="ORF">SAMN04490248_1227</name>
</gene>
<dbReference type="InterPro" id="IPR017871">
    <property type="entry name" value="ABC_transporter-like_CS"/>
</dbReference>
<dbReference type="InterPro" id="IPR008995">
    <property type="entry name" value="Mo/tungstate-bd_C_term_dom"/>
</dbReference>
<dbReference type="InterPro" id="IPR003593">
    <property type="entry name" value="AAA+_ATPase"/>
</dbReference>
<comment type="catalytic activity">
    <reaction evidence="7">
        <text>ATP + H2O + polyamine-[polyamine-binding protein]Side 1 = ADP + phosphate + polyamineSide 2 + [polyamine-binding protein]Side 1.</text>
        <dbReference type="EC" id="7.6.2.11"/>
    </reaction>
</comment>
<keyword evidence="2 7" id="KW-1003">Cell membrane</keyword>
<dbReference type="SUPFAM" id="SSF52540">
    <property type="entry name" value="P-loop containing nucleoside triphosphate hydrolases"/>
    <property type="match status" value="1"/>
</dbReference>
<protein>
    <recommendedName>
        <fullName evidence="7">Spermidine/putrescine import ATP-binding protein PotA</fullName>
        <ecNumber evidence="7">7.6.2.11</ecNumber>
    </recommendedName>
</protein>
<dbReference type="InterPro" id="IPR003439">
    <property type="entry name" value="ABC_transporter-like_ATP-bd"/>
</dbReference>
<dbReference type="SMART" id="SM00382">
    <property type="entry name" value="AAA"/>
    <property type="match status" value="1"/>
</dbReference>
<dbReference type="InterPro" id="IPR017879">
    <property type="entry name" value="PotA_ATP-bd"/>
</dbReference>
<keyword evidence="10" id="KW-1185">Reference proteome</keyword>
<dbReference type="CDD" id="cd03300">
    <property type="entry name" value="ABC_PotA_N"/>
    <property type="match status" value="1"/>
</dbReference>
<keyword evidence="6 7" id="KW-0472">Membrane</keyword>
<proteinExistence type="inferred from homology"/>
<dbReference type="Gene3D" id="2.40.50.100">
    <property type="match status" value="1"/>
</dbReference>
<dbReference type="Gene3D" id="3.40.50.300">
    <property type="entry name" value="P-loop containing nucleotide triphosphate hydrolases"/>
    <property type="match status" value="1"/>
</dbReference>
<dbReference type="FunFam" id="3.40.50.300:FF:000133">
    <property type="entry name" value="Spermidine/putrescine import ATP-binding protein PotA"/>
    <property type="match status" value="1"/>
</dbReference>
<dbReference type="OrthoDB" id="9802264at2"/>
<comment type="function">
    <text evidence="7">Part of the ABC transporter complex PotABCD involved in spermidine/putrescine import. Responsible for energy coupling to the transport system.</text>
</comment>
<dbReference type="InterPro" id="IPR027417">
    <property type="entry name" value="P-loop_NTPase"/>
</dbReference>
<evidence type="ECO:0000256" key="1">
    <source>
        <dbReference type="ARBA" id="ARBA00022448"/>
    </source>
</evidence>
<dbReference type="PROSITE" id="PS50893">
    <property type="entry name" value="ABC_TRANSPORTER_2"/>
    <property type="match status" value="1"/>
</dbReference>
<dbReference type="Gene3D" id="2.40.50.140">
    <property type="entry name" value="Nucleic acid-binding proteins"/>
    <property type="match status" value="1"/>
</dbReference>
<dbReference type="PROSITE" id="PS00211">
    <property type="entry name" value="ABC_TRANSPORTER_1"/>
    <property type="match status" value="1"/>
</dbReference>
<dbReference type="InterPro" id="IPR005893">
    <property type="entry name" value="PotA-like"/>
</dbReference>
<organism evidence="9 10">
    <name type="scientific">Salinihabitans flavidus</name>
    <dbReference type="NCBI Taxonomy" id="569882"/>
    <lineage>
        <taxon>Bacteria</taxon>
        <taxon>Pseudomonadati</taxon>
        <taxon>Pseudomonadota</taxon>
        <taxon>Alphaproteobacteria</taxon>
        <taxon>Rhodobacterales</taxon>
        <taxon>Roseobacteraceae</taxon>
        <taxon>Salinihabitans</taxon>
    </lineage>
</organism>
<dbReference type="EMBL" id="FODS01000022">
    <property type="protein sequence ID" value="SEP05966.1"/>
    <property type="molecule type" value="Genomic_DNA"/>
</dbReference>
<comment type="subunit">
    <text evidence="7">The complex is composed of two ATP-binding proteins (PotA), two transmembrane proteins (PotB and PotC) and a solute-binding protein (PotD).</text>
</comment>
<dbReference type="GO" id="GO:0005524">
    <property type="term" value="F:ATP binding"/>
    <property type="evidence" value="ECO:0007669"/>
    <property type="project" value="UniProtKB-KW"/>
</dbReference>
<feature type="domain" description="ABC transporter" evidence="8">
    <location>
        <begin position="2"/>
        <end position="236"/>
    </location>
</feature>
<evidence type="ECO:0000256" key="3">
    <source>
        <dbReference type="ARBA" id="ARBA00022741"/>
    </source>
</evidence>
<dbReference type="NCBIfam" id="TIGR01187">
    <property type="entry name" value="potA"/>
    <property type="match status" value="1"/>
</dbReference>
<dbReference type="Pfam" id="PF08402">
    <property type="entry name" value="TOBE_2"/>
    <property type="match status" value="1"/>
</dbReference>
<evidence type="ECO:0000313" key="9">
    <source>
        <dbReference type="EMBL" id="SEP05966.1"/>
    </source>
</evidence>
<evidence type="ECO:0000256" key="6">
    <source>
        <dbReference type="ARBA" id="ARBA00023136"/>
    </source>
</evidence>
<sequence length="358" mass="39112">MIEIEGVTKIFGVGAEAFTALDDVSVTIDANEFFTLLGPSGCGKTTLLRVIAGFIDPTRGRVTLDGNNLLNQPPYARPVNTVFQSYALFPHMTVAQNIAFGLEMLGKPGSEVTSTVDEMLALVRMTEMADRKTSQISGGQQQRVALARALAPRPKVLLLDEPLSALDFKLRKDMQLELKRLQSETGITFIFVTHDQDEALTMSNRIAVMNEGRIRQIGGPRDIYDHPAERFVADFIGDTNFLDVELLKVEGEQAHIRLPSGSEVVARAAQGGGRTGGEVTVAIRPEHARMDEAEGALFQGALSNVVYVGTDTHYHIDLDSGGQFIVRQQNQPDQRHERQVGERVGVNFGAGIGQILKD</sequence>
<dbReference type="GO" id="GO:0015594">
    <property type="term" value="F:ABC-type putrescine transporter activity"/>
    <property type="evidence" value="ECO:0007669"/>
    <property type="project" value="InterPro"/>
</dbReference>
<dbReference type="Proteomes" id="UP000198893">
    <property type="component" value="Unassembled WGS sequence"/>
</dbReference>
<comment type="similarity">
    <text evidence="7">Belongs to the ABC transporter superfamily. Spermidine/putrescine importer (TC 3.A.1.11.1) family.</text>
</comment>
<keyword evidence="1 7" id="KW-0813">Transport</keyword>
<reference evidence="9 10" key="1">
    <citation type="submission" date="2016-10" db="EMBL/GenBank/DDBJ databases">
        <authorList>
            <person name="de Groot N.N."/>
        </authorList>
    </citation>
    <scope>NUCLEOTIDE SEQUENCE [LARGE SCALE GENOMIC DNA]</scope>
    <source>
        <strain evidence="9 10">DSM 27842</strain>
    </source>
</reference>
<dbReference type="Pfam" id="PF00005">
    <property type="entry name" value="ABC_tran"/>
    <property type="match status" value="1"/>
</dbReference>
<dbReference type="STRING" id="569882.SAMN04490248_1227"/>
<evidence type="ECO:0000256" key="4">
    <source>
        <dbReference type="ARBA" id="ARBA00022840"/>
    </source>
</evidence>
<dbReference type="EC" id="7.6.2.11" evidence="7"/>
<dbReference type="AlphaFoldDB" id="A0A1H8US72"/>
<dbReference type="GO" id="GO:0016887">
    <property type="term" value="F:ATP hydrolysis activity"/>
    <property type="evidence" value="ECO:0007669"/>
    <property type="project" value="InterPro"/>
</dbReference>
<evidence type="ECO:0000256" key="7">
    <source>
        <dbReference type="RuleBase" id="RU364083"/>
    </source>
</evidence>
<dbReference type="RefSeq" id="WP_093119775.1">
    <property type="nucleotide sequence ID" value="NZ_FODS01000022.1"/>
</dbReference>
<dbReference type="InterPro" id="IPR050093">
    <property type="entry name" value="ABC_SmlMolc_Importer"/>
</dbReference>
<dbReference type="PANTHER" id="PTHR42781">
    <property type="entry name" value="SPERMIDINE/PUTRESCINE IMPORT ATP-BINDING PROTEIN POTA"/>
    <property type="match status" value="1"/>
</dbReference>
<keyword evidence="3 7" id="KW-0547">Nucleotide-binding</keyword>
<keyword evidence="5 7" id="KW-1278">Translocase</keyword>
<evidence type="ECO:0000256" key="5">
    <source>
        <dbReference type="ARBA" id="ARBA00022967"/>
    </source>
</evidence>
<keyword evidence="4 7" id="KW-0067">ATP-binding</keyword>
<accession>A0A1H8US72</accession>
<evidence type="ECO:0000313" key="10">
    <source>
        <dbReference type="Proteomes" id="UP000198893"/>
    </source>
</evidence>